<name>A0A3A8EYP3_9GAMM</name>
<dbReference type="RefSeq" id="WP_120369476.1">
    <property type="nucleotide sequence ID" value="NZ_RAXU01000004.1"/>
</dbReference>
<dbReference type="Proteomes" id="UP000269001">
    <property type="component" value="Unassembled WGS sequence"/>
</dbReference>
<keyword evidence="1" id="KW-0812">Transmembrane</keyword>
<protein>
    <recommendedName>
        <fullName evidence="4">Holin</fullName>
    </recommendedName>
</protein>
<organism evidence="2 3">
    <name type="scientific">Acinetobacter guerrae</name>
    <dbReference type="NCBI Taxonomy" id="1843371"/>
    <lineage>
        <taxon>Bacteria</taxon>
        <taxon>Pseudomonadati</taxon>
        <taxon>Pseudomonadota</taxon>
        <taxon>Gammaproteobacteria</taxon>
        <taxon>Moraxellales</taxon>
        <taxon>Moraxellaceae</taxon>
        <taxon>Acinetobacter</taxon>
    </lineage>
</organism>
<dbReference type="InterPro" id="IPR032126">
    <property type="entry name" value="LydA_holin"/>
</dbReference>
<evidence type="ECO:0000256" key="1">
    <source>
        <dbReference type="SAM" id="Phobius"/>
    </source>
</evidence>
<evidence type="ECO:0000313" key="3">
    <source>
        <dbReference type="Proteomes" id="UP000269001"/>
    </source>
</evidence>
<feature type="transmembrane region" description="Helical" evidence="1">
    <location>
        <begin position="51"/>
        <end position="72"/>
    </location>
</feature>
<keyword evidence="1" id="KW-1133">Transmembrane helix</keyword>
<feature type="transmembrane region" description="Helical" evidence="1">
    <location>
        <begin position="78"/>
        <end position="101"/>
    </location>
</feature>
<evidence type="ECO:0008006" key="4">
    <source>
        <dbReference type="Google" id="ProtNLM"/>
    </source>
</evidence>
<keyword evidence="3" id="KW-1185">Reference proteome</keyword>
<evidence type="ECO:0000313" key="2">
    <source>
        <dbReference type="EMBL" id="RKG35194.1"/>
    </source>
</evidence>
<feature type="transmembrane region" description="Helical" evidence="1">
    <location>
        <begin position="12"/>
        <end position="31"/>
    </location>
</feature>
<proteinExistence type="predicted"/>
<dbReference type="EMBL" id="RAXU01000004">
    <property type="protein sequence ID" value="RKG35194.1"/>
    <property type="molecule type" value="Genomic_DNA"/>
</dbReference>
<keyword evidence="1" id="KW-0472">Membrane</keyword>
<reference evidence="2 3" key="1">
    <citation type="submission" date="2018-09" db="EMBL/GenBank/DDBJ databases">
        <title>The draft genome of Acinetobacter spp. strains.</title>
        <authorList>
            <person name="Qin J."/>
            <person name="Feng Y."/>
            <person name="Zong Z."/>
        </authorList>
    </citation>
    <scope>NUCLEOTIDE SEQUENCE [LARGE SCALE GENOMIC DNA]</scope>
    <source>
        <strain evidence="2 3">WCHAc060096</strain>
    </source>
</reference>
<comment type="caution">
    <text evidence="2">The sequence shown here is derived from an EMBL/GenBank/DDBJ whole genome shotgun (WGS) entry which is preliminary data.</text>
</comment>
<dbReference type="AlphaFoldDB" id="A0A3A8EYP3"/>
<dbReference type="Pfam" id="PF16083">
    <property type="entry name" value="Phage_holin_3_3"/>
    <property type="match status" value="1"/>
</dbReference>
<accession>A0A3A8EYP3</accession>
<sequence>MDKDALKEVVTAIITYGWIVVLAMLGGLVKFMDKLNNSKEPKPLKYIIFRLIAEMITSGFAGIITVLLCVYWEMPIVLIAAIAGIAGHLGGKAIDTFILIWKSIISGGKVP</sequence>
<gene>
    <name evidence="2" type="ORF">D7V21_05290</name>
</gene>